<organism evidence="2 3">
    <name type="scientific">Aliiglaciecola lipolytica E3</name>
    <dbReference type="NCBI Taxonomy" id="1127673"/>
    <lineage>
        <taxon>Bacteria</taxon>
        <taxon>Pseudomonadati</taxon>
        <taxon>Pseudomonadota</taxon>
        <taxon>Gammaproteobacteria</taxon>
        <taxon>Alteromonadales</taxon>
        <taxon>Alteromonadaceae</taxon>
        <taxon>Aliiglaciecola</taxon>
    </lineage>
</organism>
<sequence length="213" mass="24253">MGRMLWLILFSVNAVAVPVTVDIKSNKNLPVFQTVVYLEPTSGTPPVPAVDKVSVLDQVDRQFVPHILPIQKGSSVVFPNSDSIQHHVYSFSPAKQFELKLYRDSKVEPLLFETDGEVELGCNVHDWMLAYIWVVDTPYFAKTSQDGVVVIDVPVGHYTLKVWHPRIQDDLESLSQNVNINQPSVIEIKLQKELLQDLSFYQQRTDKLTDYND</sequence>
<dbReference type="EMBL" id="BAEN01000015">
    <property type="protein sequence ID" value="GAC13189.1"/>
    <property type="molecule type" value="Genomic_DNA"/>
</dbReference>
<dbReference type="Proteomes" id="UP000006334">
    <property type="component" value="Unassembled WGS sequence"/>
</dbReference>
<dbReference type="RefSeq" id="WP_008843009.1">
    <property type="nucleotide sequence ID" value="NZ_BAEN01000015.1"/>
</dbReference>
<dbReference type="eggNOG" id="COG3794">
    <property type="taxonomic scope" value="Bacteria"/>
</dbReference>
<dbReference type="InterPro" id="IPR034242">
    <property type="entry name" value="MauL"/>
</dbReference>
<dbReference type="STRING" id="1127673.GLIP_0543"/>
<dbReference type="CDD" id="cd04221">
    <property type="entry name" value="MauL"/>
    <property type="match status" value="1"/>
</dbReference>
<keyword evidence="3" id="KW-1185">Reference proteome</keyword>
<evidence type="ECO:0008006" key="4">
    <source>
        <dbReference type="Google" id="ProtNLM"/>
    </source>
</evidence>
<protein>
    <recommendedName>
        <fullName evidence="4">Methylamine utilization protein</fullName>
    </recommendedName>
</protein>
<dbReference type="AlphaFoldDB" id="K6WXJ4"/>
<name>K6WXJ4_9ALTE</name>
<evidence type="ECO:0000313" key="2">
    <source>
        <dbReference type="EMBL" id="GAC13189.1"/>
    </source>
</evidence>
<dbReference type="OrthoDB" id="9772097at2"/>
<dbReference type="InterPro" id="IPR008969">
    <property type="entry name" value="CarboxyPept-like_regulatory"/>
</dbReference>
<evidence type="ECO:0000256" key="1">
    <source>
        <dbReference type="SAM" id="SignalP"/>
    </source>
</evidence>
<reference evidence="2 3" key="1">
    <citation type="journal article" date="2017" name="Antonie Van Leeuwenhoek">
        <title>Rhizobium rhizosphaerae sp. nov., a novel species isolated from rice rhizosphere.</title>
        <authorList>
            <person name="Zhao J.J."/>
            <person name="Zhang J."/>
            <person name="Zhang R.J."/>
            <person name="Zhang C.W."/>
            <person name="Yin H.Q."/>
            <person name="Zhang X.X."/>
        </authorList>
    </citation>
    <scope>NUCLEOTIDE SEQUENCE [LARGE SCALE GENOMIC DNA]</scope>
    <source>
        <strain evidence="2 3">E3</strain>
    </source>
</reference>
<dbReference type="Gene3D" id="2.60.40.420">
    <property type="entry name" value="Cupredoxins - blue copper proteins"/>
    <property type="match status" value="1"/>
</dbReference>
<keyword evidence="1" id="KW-0732">Signal</keyword>
<dbReference type="InterPro" id="IPR008972">
    <property type="entry name" value="Cupredoxin"/>
</dbReference>
<feature type="chain" id="PRO_5003898769" description="Methylamine utilization protein" evidence="1">
    <location>
        <begin position="17"/>
        <end position="213"/>
    </location>
</feature>
<evidence type="ECO:0000313" key="3">
    <source>
        <dbReference type="Proteomes" id="UP000006334"/>
    </source>
</evidence>
<gene>
    <name evidence="2" type="ORF">GLIP_0543</name>
</gene>
<dbReference type="SUPFAM" id="SSF49464">
    <property type="entry name" value="Carboxypeptidase regulatory domain-like"/>
    <property type="match status" value="1"/>
</dbReference>
<accession>K6WXJ4</accession>
<feature type="signal peptide" evidence="1">
    <location>
        <begin position="1"/>
        <end position="16"/>
    </location>
</feature>
<proteinExistence type="predicted"/>
<dbReference type="SUPFAM" id="SSF49503">
    <property type="entry name" value="Cupredoxins"/>
    <property type="match status" value="1"/>
</dbReference>
<comment type="caution">
    <text evidence="2">The sequence shown here is derived from an EMBL/GenBank/DDBJ whole genome shotgun (WGS) entry which is preliminary data.</text>
</comment>